<evidence type="ECO:0008006" key="2">
    <source>
        <dbReference type="Google" id="ProtNLM"/>
    </source>
</evidence>
<dbReference type="Pfam" id="PF13557">
    <property type="entry name" value="Phenol_MetA_deg"/>
    <property type="match status" value="1"/>
</dbReference>
<name>E7C492_9BACT</name>
<organism evidence="1">
    <name type="scientific">uncultured Gemmatimonadales bacterium HF0200_36I24</name>
    <dbReference type="NCBI Taxonomy" id="723614"/>
    <lineage>
        <taxon>Bacteria</taxon>
        <taxon>Pseudomonadati</taxon>
        <taxon>Gemmatimonadota</taxon>
        <taxon>Gemmatimonadia</taxon>
        <taxon>Gemmatimonadales</taxon>
        <taxon>environmental samples</taxon>
    </lineage>
</organism>
<dbReference type="EMBL" id="GU567980">
    <property type="protein sequence ID" value="ADI22266.1"/>
    <property type="molecule type" value="Genomic_DNA"/>
</dbReference>
<protein>
    <recommendedName>
        <fullName evidence="2">Transporter</fullName>
    </recommendedName>
</protein>
<dbReference type="InterPro" id="IPR025737">
    <property type="entry name" value="FApF"/>
</dbReference>
<reference evidence="1" key="1">
    <citation type="submission" date="2010-01" db="EMBL/GenBank/DDBJ databases">
        <title>Genome fragments of uncultured bacteria from the North Pacific subtropical Gyre.</title>
        <authorList>
            <person name="Pham V.D."/>
            <person name="Delong E.F."/>
        </authorList>
    </citation>
    <scope>NUCLEOTIDE SEQUENCE</scope>
</reference>
<dbReference type="AlphaFoldDB" id="E7C492"/>
<evidence type="ECO:0000313" key="1">
    <source>
        <dbReference type="EMBL" id="ADI22266.1"/>
    </source>
</evidence>
<sequence length="288" mass="31456">MTANLNKIKTLSILFYLIASPKFISAQSSIVTDRPDFVESSSTVGTGSVQIEGSFAFDHKKTPYQNIDNQTTPFLLRIGVSNSWELRLESDGMIRNQISYWPSGCPPGAVCHAAVNKKNSGISDFAIGLKWAFLSQDKSTIPDMAALIHAELPIGSEEFRGPMIRPSFRIAAEWVLANNWGIGVMPGLRFDQLDISGDDGRNYTSGIFGTVISKGLTDKLRIFFEIAYEQVTKKKNGGNIGFVDFGGTFLLNNKWQLDSAIAIGITDNAPDFGVTFGLSGLLFGNNDH</sequence>
<accession>E7C492</accession>
<proteinExistence type="predicted"/>